<feature type="domain" description="DUF4110" evidence="2">
    <location>
        <begin position="26"/>
        <end position="111"/>
    </location>
</feature>
<evidence type="ECO:0000313" key="4">
    <source>
        <dbReference type="Proteomes" id="UP000233551"/>
    </source>
</evidence>
<dbReference type="InterPro" id="IPR025183">
    <property type="entry name" value="DUF4110"/>
</dbReference>
<protein>
    <recommendedName>
        <fullName evidence="2">DUF4110 domain-containing protein</fullName>
    </recommendedName>
</protein>
<name>A0A2I0KDK1_PUNGR</name>
<dbReference type="InterPro" id="IPR052588">
    <property type="entry name" value="Kelch_domain_protein"/>
</dbReference>
<gene>
    <name evidence="3" type="ORF">CRG98_012953</name>
</gene>
<dbReference type="Pfam" id="PF13422">
    <property type="entry name" value="DUF4110"/>
    <property type="match status" value="1"/>
</dbReference>
<accession>A0A2I0KDK1</accession>
<comment type="caution">
    <text evidence="3">The sequence shown here is derived from an EMBL/GenBank/DDBJ whole genome shotgun (WGS) entry which is preliminary data.</text>
</comment>
<dbReference type="STRING" id="22663.A0A2I0KDK1"/>
<sequence length="121" mass="14052">MIKGEGKTLRRKEKRLRIEQIRANLGLSDSQRTPMPGESLKDFYKRTNMYWQMAAHEHTQHTGKELRKDGFDLALVRYRELKPVLDELAVLEAEQKAEEEQGIEISSKTKGKKKGKNLTIK</sequence>
<dbReference type="EMBL" id="PGOL01000662">
    <property type="protein sequence ID" value="PKI66611.1"/>
    <property type="molecule type" value="Genomic_DNA"/>
</dbReference>
<keyword evidence="4" id="KW-1185">Reference proteome</keyword>
<dbReference type="Proteomes" id="UP000233551">
    <property type="component" value="Unassembled WGS sequence"/>
</dbReference>
<organism evidence="3 4">
    <name type="scientific">Punica granatum</name>
    <name type="common">Pomegranate</name>
    <dbReference type="NCBI Taxonomy" id="22663"/>
    <lineage>
        <taxon>Eukaryota</taxon>
        <taxon>Viridiplantae</taxon>
        <taxon>Streptophyta</taxon>
        <taxon>Embryophyta</taxon>
        <taxon>Tracheophyta</taxon>
        <taxon>Spermatophyta</taxon>
        <taxon>Magnoliopsida</taxon>
        <taxon>eudicotyledons</taxon>
        <taxon>Gunneridae</taxon>
        <taxon>Pentapetalae</taxon>
        <taxon>rosids</taxon>
        <taxon>malvids</taxon>
        <taxon>Myrtales</taxon>
        <taxon>Lythraceae</taxon>
        <taxon>Punica</taxon>
    </lineage>
</organism>
<evidence type="ECO:0000259" key="2">
    <source>
        <dbReference type="Pfam" id="PF13422"/>
    </source>
</evidence>
<evidence type="ECO:0000313" key="3">
    <source>
        <dbReference type="EMBL" id="PKI66611.1"/>
    </source>
</evidence>
<dbReference type="PANTHER" id="PTHR46063">
    <property type="entry name" value="KELCH DOMAIN-CONTAINING PROTEIN"/>
    <property type="match status" value="1"/>
</dbReference>
<evidence type="ECO:0000256" key="1">
    <source>
        <dbReference type="SAM" id="MobiDB-lite"/>
    </source>
</evidence>
<dbReference type="PANTHER" id="PTHR46063:SF1">
    <property type="entry name" value="KELCH DOMAIN-CONTAINING PROTEIN 4"/>
    <property type="match status" value="1"/>
</dbReference>
<reference evidence="3 4" key="1">
    <citation type="submission" date="2017-11" db="EMBL/GenBank/DDBJ databases">
        <title>De-novo sequencing of pomegranate (Punica granatum L.) genome.</title>
        <authorList>
            <person name="Akparov Z."/>
            <person name="Amiraslanov A."/>
            <person name="Hajiyeva S."/>
            <person name="Abbasov M."/>
            <person name="Kaur K."/>
            <person name="Hamwieh A."/>
            <person name="Solovyev V."/>
            <person name="Salamov A."/>
            <person name="Braich B."/>
            <person name="Kosarev P."/>
            <person name="Mahmoud A."/>
            <person name="Hajiyev E."/>
            <person name="Babayeva S."/>
            <person name="Izzatullayeva V."/>
            <person name="Mammadov A."/>
            <person name="Mammadov A."/>
            <person name="Sharifova S."/>
            <person name="Ojaghi J."/>
            <person name="Eynullazada K."/>
            <person name="Bayramov B."/>
            <person name="Abdulazimova A."/>
            <person name="Shahmuradov I."/>
        </authorList>
    </citation>
    <scope>NUCLEOTIDE SEQUENCE [LARGE SCALE GENOMIC DNA]</scope>
    <source>
        <strain evidence="4">cv. AG2017</strain>
        <tissue evidence="3">Leaf</tissue>
    </source>
</reference>
<feature type="region of interest" description="Disordered" evidence="1">
    <location>
        <begin position="95"/>
        <end position="121"/>
    </location>
</feature>
<proteinExistence type="predicted"/>
<feature type="compositionally biased region" description="Basic residues" evidence="1">
    <location>
        <begin position="109"/>
        <end position="121"/>
    </location>
</feature>
<dbReference type="AlphaFoldDB" id="A0A2I0KDK1"/>